<dbReference type="EMBL" id="KY979132">
    <property type="protein sequence ID" value="ASD50489.1"/>
    <property type="molecule type" value="Genomic_DNA"/>
</dbReference>
<evidence type="ECO:0000313" key="3">
    <source>
        <dbReference type="Proteomes" id="UP000224101"/>
    </source>
</evidence>
<dbReference type="RefSeq" id="YP_009609808.1">
    <property type="nucleotide sequence ID" value="NC_041997.1"/>
</dbReference>
<protein>
    <recommendedName>
        <fullName evidence="1">DUF4031 domain-containing protein</fullName>
    </recommendedName>
</protein>
<feature type="domain" description="DUF4031" evidence="1">
    <location>
        <begin position="3"/>
        <end position="83"/>
    </location>
</feature>
<evidence type="ECO:0000313" key="2">
    <source>
        <dbReference type="EMBL" id="ASD50489.1"/>
    </source>
</evidence>
<accession>A0A218M379</accession>
<dbReference type="OrthoDB" id="24580at10239"/>
<dbReference type="KEGG" id="vg:40085893"/>
<dbReference type="InterPro" id="IPR025109">
    <property type="entry name" value="DUF4031"/>
</dbReference>
<sequence>MAVYVDDMHLTPMGRLGRMKMCHMVADTEEELHAMAEQLGVRQWYQYPEKSRYPHYDIAMSKRALAVQLGAKEISMKGAVVISKACRDLIKGAAT</sequence>
<reference evidence="2 3" key="1">
    <citation type="submission" date="2017-08" db="EMBL/GenBank/DDBJ databases">
        <title>Characterization and complete genome sequence of novel bacteriophage infecting the causal agent of bacterial fruit blotch, Acidovorax citrulli.</title>
        <authorList>
            <person name="Midani A.R."/>
            <person name="Park S.-H."/>
            <person name="Choi T.-J."/>
        </authorList>
    </citation>
    <scope>NUCLEOTIDE SEQUENCE [LARGE SCALE GENOMIC DNA]</scope>
</reference>
<organism evidence="2 3">
    <name type="scientific">Acidovorax phage ACP17</name>
    <dbReference type="NCBI Taxonomy" id="2010329"/>
    <lineage>
        <taxon>Viruses</taxon>
        <taxon>Duplodnaviria</taxon>
        <taxon>Heunggongvirae</taxon>
        <taxon>Uroviricota</taxon>
        <taxon>Caudoviricetes</taxon>
        <taxon>Busanvirus</taxon>
        <taxon>Busanvirus ACP17</taxon>
    </lineage>
</organism>
<dbReference type="GeneID" id="40085893"/>
<keyword evidence="3" id="KW-1185">Reference proteome</keyword>
<evidence type="ECO:0000259" key="1">
    <source>
        <dbReference type="Pfam" id="PF13223"/>
    </source>
</evidence>
<name>A0A218M379_9CAUD</name>
<dbReference type="Proteomes" id="UP000224101">
    <property type="component" value="Segment"/>
</dbReference>
<proteinExistence type="predicted"/>
<dbReference type="Pfam" id="PF13223">
    <property type="entry name" value="DUF4031"/>
    <property type="match status" value="1"/>
</dbReference>